<gene>
    <name evidence="2" type="ORF">NK6_8629</name>
</gene>
<feature type="transmembrane region" description="Helical" evidence="1">
    <location>
        <begin position="6"/>
        <end position="30"/>
    </location>
</feature>
<dbReference type="Proteomes" id="UP000063308">
    <property type="component" value="Chromosome"/>
</dbReference>
<evidence type="ECO:0000313" key="3">
    <source>
        <dbReference type="Proteomes" id="UP000063308"/>
    </source>
</evidence>
<keyword evidence="1" id="KW-1133">Transmembrane helix</keyword>
<dbReference type="RefSeq" id="WP_060911890.1">
    <property type="nucleotide sequence ID" value="NZ_AP022639.1"/>
</dbReference>
<evidence type="ECO:0000256" key="1">
    <source>
        <dbReference type="SAM" id="Phobius"/>
    </source>
</evidence>
<sequence>MIDISTNVAVGAGSILLFAGFMLGYTIAWWQRGRYLDKALEDVAEPQITTLVVGDLETRFRRSQG</sequence>
<accession>A0A0E4FXJ8</accession>
<proteinExistence type="predicted"/>
<name>A0A0E4FXJ8_9BRAD</name>
<organism evidence="2 3">
    <name type="scientific">Bradyrhizobium diazoefficiens</name>
    <dbReference type="NCBI Taxonomy" id="1355477"/>
    <lineage>
        <taxon>Bacteria</taxon>
        <taxon>Pseudomonadati</taxon>
        <taxon>Pseudomonadota</taxon>
        <taxon>Alphaproteobacteria</taxon>
        <taxon>Hyphomicrobiales</taxon>
        <taxon>Nitrobacteraceae</taxon>
        <taxon>Bradyrhizobium</taxon>
    </lineage>
</organism>
<protein>
    <submittedName>
        <fullName evidence="2">Uncharacterized protein</fullName>
    </submittedName>
</protein>
<dbReference type="EMBL" id="AP014685">
    <property type="protein sequence ID" value="BAR61778.1"/>
    <property type="molecule type" value="Genomic_DNA"/>
</dbReference>
<keyword evidence="1" id="KW-0812">Transmembrane</keyword>
<keyword evidence="1" id="KW-0472">Membrane</keyword>
<dbReference type="AlphaFoldDB" id="A0A0E4FXJ8"/>
<evidence type="ECO:0000313" key="2">
    <source>
        <dbReference type="EMBL" id="BAR61778.1"/>
    </source>
</evidence>
<reference evidence="2 3" key="1">
    <citation type="submission" date="2014-11" db="EMBL/GenBank/DDBJ databases">
        <title>Symbiosis island explosion on the genome of extra-slow-growing strains of soybean bradyrhizobia with massive insertion sequences.</title>
        <authorList>
            <person name="Iida T."/>
            <person name="Minamisawa K."/>
        </authorList>
    </citation>
    <scope>NUCLEOTIDE SEQUENCE [LARGE SCALE GENOMIC DNA]</scope>
    <source>
        <strain evidence="2 3">NK6</strain>
    </source>
</reference>